<dbReference type="InterPro" id="IPR050980">
    <property type="entry name" value="2C_sensor_his_kinase"/>
</dbReference>
<keyword evidence="12 15" id="KW-1133">Transmembrane helix</keyword>
<evidence type="ECO:0000256" key="6">
    <source>
        <dbReference type="ARBA" id="ARBA00022553"/>
    </source>
</evidence>
<feature type="domain" description="Histidine kinase" evidence="16">
    <location>
        <begin position="239"/>
        <end position="441"/>
    </location>
</feature>
<dbReference type="PANTHER" id="PTHR44936">
    <property type="entry name" value="SENSOR PROTEIN CREC"/>
    <property type="match status" value="1"/>
</dbReference>
<keyword evidence="14 15" id="KW-0472">Membrane</keyword>
<dbReference type="SMART" id="SM00304">
    <property type="entry name" value="HAMP"/>
    <property type="match status" value="1"/>
</dbReference>
<evidence type="ECO:0000256" key="10">
    <source>
        <dbReference type="ARBA" id="ARBA00022777"/>
    </source>
</evidence>
<keyword evidence="13" id="KW-0902">Two-component regulatory system</keyword>
<dbReference type="RefSeq" id="WP_311368724.1">
    <property type="nucleotide sequence ID" value="NZ_JAVRHX010000002.1"/>
</dbReference>
<dbReference type="InterPro" id="IPR005467">
    <property type="entry name" value="His_kinase_dom"/>
</dbReference>
<dbReference type="Pfam" id="PF02518">
    <property type="entry name" value="HATPase_c"/>
    <property type="match status" value="1"/>
</dbReference>
<reference evidence="18 19" key="1">
    <citation type="submission" date="2023-09" db="EMBL/GenBank/DDBJ databases">
        <authorList>
            <person name="Rey-Velasco X."/>
        </authorList>
    </citation>
    <scope>NUCLEOTIDE SEQUENCE [LARGE SCALE GENOMIC DNA]</scope>
    <source>
        <strain evidence="18 19">P117</strain>
    </source>
</reference>
<keyword evidence="4" id="KW-1003">Cell membrane</keyword>
<dbReference type="InterPro" id="IPR003661">
    <property type="entry name" value="HisK_dim/P_dom"/>
</dbReference>
<sequence>MAKPAFSQLFTRFIPSSTFAQTALLIGGLLFINQLVSYLSVTHYFISPSYKQINKLISNQINTFFVHDINDLTEEQKWKLRQTTGMRFHDEVSALHAGLGNATYYDFMSQQVSEQLQAFTEIRIKSGEDYVVWIKPPQNTDIWISIPLAGANEKSLSPLTMYFIVIGALSVTGGWLFVRRLNRPLQALQTAARKVGKGHFPEPLPLVGSTEVVAVTEAFNKMSQGIKQLESDRIIMTAGISHDLRTPLTRIRLASEMLPQEQEWVKDGIDHDIGDLNSIIDQFIDYARQDQQEAMETANLNDLISESVDARSIEANHNIELDLKPLPPIKLRIIGIKRVIENLIENAFRYGSDKIKIKSGLVENNKYIFCAIRDFGDGIDESKLDDLFTPFMQGDAARGSSGSGLGLAIVKRIIESHGGKMQFKNHPDGGLNAGFALPIMASDRIILAAKSKNR</sequence>
<evidence type="ECO:0000259" key="17">
    <source>
        <dbReference type="PROSITE" id="PS50885"/>
    </source>
</evidence>
<dbReference type="NCBIfam" id="NF007004">
    <property type="entry name" value="PRK09467.1"/>
    <property type="match status" value="1"/>
</dbReference>
<comment type="catalytic activity">
    <reaction evidence="1">
        <text>ATP + protein L-histidine = ADP + protein N-phospho-L-histidine.</text>
        <dbReference type="EC" id="2.7.13.3"/>
    </reaction>
</comment>
<dbReference type="Pfam" id="PF00512">
    <property type="entry name" value="HisKA"/>
    <property type="match status" value="1"/>
</dbReference>
<keyword evidence="11" id="KW-0067">ATP-binding</keyword>
<organism evidence="18 19">
    <name type="scientific">Glaciecola petra</name>
    <dbReference type="NCBI Taxonomy" id="3075602"/>
    <lineage>
        <taxon>Bacteria</taxon>
        <taxon>Pseudomonadati</taxon>
        <taxon>Pseudomonadota</taxon>
        <taxon>Gammaproteobacteria</taxon>
        <taxon>Alteromonadales</taxon>
        <taxon>Alteromonadaceae</taxon>
        <taxon>Glaciecola</taxon>
    </lineage>
</organism>
<feature type="domain" description="HAMP" evidence="17">
    <location>
        <begin position="179"/>
        <end position="231"/>
    </location>
</feature>
<keyword evidence="9" id="KW-0547">Nucleotide-binding</keyword>
<keyword evidence="5" id="KW-0997">Cell inner membrane</keyword>
<dbReference type="SMART" id="SM00387">
    <property type="entry name" value="HATPase_c"/>
    <property type="match status" value="1"/>
</dbReference>
<dbReference type="Pfam" id="PF00672">
    <property type="entry name" value="HAMP"/>
    <property type="match status" value="1"/>
</dbReference>
<evidence type="ECO:0000256" key="13">
    <source>
        <dbReference type="ARBA" id="ARBA00023012"/>
    </source>
</evidence>
<evidence type="ECO:0000256" key="1">
    <source>
        <dbReference type="ARBA" id="ARBA00000085"/>
    </source>
</evidence>
<evidence type="ECO:0000256" key="7">
    <source>
        <dbReference type="ARBA" id="ARBA00022679"/>
    </source>
</evidence>
<keyword evidence="19" id="KW-1185">Reference proteome</keyword>
<comment type="caution">
    <text evidence="18">The sequence shown here is derived from an EMBL/GenBank/DDBJ whole genome shotgun (WGS) entry which is preliminary data.</text>
</comment>
<dbReference type="Gene3D" id="3.30.565.10">
    <property type="entry name" value="Histidine kinase-like ATPase, C-terminal domain"/>
    <property type="match status" value="1"/>
</dbReference>
<keyword evidence="7 18" id="KW-0808">Transferase</keyword>
<evidence type="ECO:0000256" key="11">
    <source>
        <dbReference type="ARBA" id="ARBA00022840"/>
    </source>
</evidence>
<dbReference type="CDD" id="cd06225">
    <property type="entry name" value="HAMP"/>
    <property type="match status" value="1"/>
</dbReference>
<dbReference type="SUPFAM" id="SSF47384">
    <property type="entry name" value="Homodimeric domain of signal transducing histidine kinase"/>
    <property type="match status" value="1"/>
</dbReference>
<protein>
    <recommendedName>
        <fullName evidence="3">histidine kinase</fullName>
        <ecNumber evidence="3">2.7.13.3</ecNumber>
    </recommendedName>
</protein>
<comment type="subcellular location">
    <subcellularLocation>
        <location evidence="2">Cell inner membrane</location>
        <topology evidence="2">Multi-pass membrane protein</topology>
    </subcellularLocation>
</comment>
<dbReference type="PROSITE" id="PS50109">
    <property type="entry name" value="HIS_KIN"/>
    <property type="match status" value="1"/>
</dbReference>
<dbReference type="SMART" id="SM00388">
    <property type="entry name" value="HisKA"/>
    <property type="match status" value="1"/>
</dbReference>
<name>A0ABU2ZRG1_9ALTE</name>
<evidence type="ECO:0000313" key="19">
    <source>
        <dbReference type="Proteomes" id="UP001253545"/>
    </source>
</evidence>
<dbReference type="SUPFAM" id="SSF158472">
    <property type="entry name" value="HAMP domain-like"/>
    <property type="match status" value="1"/>
</dbReference>
<dbReference type="InterPro" id="IPR003594">
    <property type="entry name" value="HATPase_dom"/>
</dbReference>
<dbReference type="GO" id="GO:0004673">
    <property type="term" value="F:protein histidine kinase activity"/>
    <property type="evidence" value="ECO:0007669"/>
    <property type="project" value="UniProtKB-EC"/>
</dbReference>
<evidence type="ECO:0000256" key="4">
    <source>
        <dbReference type="ARBA" id="ARBA00022475"/>
    </source>
</evidence>
<dbReference type="Proteomes" id="UP001253545">
    <property type="component" value="Unassembled WGS sequence"/>
</dbReference>
<keyword evidence="8 15" id="KW-0812">Transmembrane</keyword>
<evidence type="ECO:0000256" key="12">
    <source>
        <dbReference type="ARBA" id="ARBA00022989"/>
    </source>
</evidence>
<gene>
    <name evidence="18" type="primary">envZ</name>
    <name evidence="18" type="ORF">RM552_10170</name>
</gene>
<accession>A0ABU2ZRG1</accession>
<keyword evidence="10 18" id="KW-0418">Kinase</keyword>
<evidence type="ECO:0000256" key="9">
    <source>
        <dbReference type="ARBA" id="ARBA00022741"/>
    </source>
</evidence>
<evidence type="ECO:0000256" key="5">
    <source>
        <dbReference type="ARBA" id="ARBA00022519"/>
    </source>
</evidence>
<evidence type="ECO:0000256" key="14">
    <source>
        <dbReference type="ARBA" id="ARBA00023136"/>
    </source>
</evidence>
<evidence type="ECO:0000313" key="18">
    <source>
        <dbReference type="EMBL" id="MDT0595210.1"/>
    </source>
</evidence>
<keyword evidence="6" id="KW-0597">Phosphoprotein</keyword>
<dbReference type="EC" id="2.7.13.3" evidence="3"/>
<dbReference type="PANTHER" id="PTHR44936:SF5">
    <property type="entry name" value="SENSOR HISTIDINE KINASE ENVZ"/>
    <property type="match status" value="1"/>
</dbReference>
<evidence type="ECO:0000256" key="15">
    <source>
        <dbReference type="SAM" id="Phobius"/>
    </source>
</evidence>
<dbReference type="EMBL" id="JAVRHX010000002">
    <property type="protein sequence ID" value="MDT0595210.1"/>
    <property type="molecule type" value="Genomic_DNA"/>
</dbReference>
<dbReference type="Gene3D" id="1.10.287.130">
    <property type="match status" value="1"/>
</dbReference>
<dbReference type="CDD" id="cd00082">
    <property type="entry name" value="HisKA"/>
    <property type="match status" value="1"/>
</dbReference>
<dbReference type="InterPro" id="IPR036097">
    <property type="entry name" value="HisK_dim/P_sf"/>
</dbReference>
<feature type="transmembrane region" description="Helical" evidence="15">
    <location>
        <begin position="159"/>
        <end position="178"/>
    </location>
</feature>
<evidence type="ECO:0000256" key="3">
    <source>
        <dbReference type="ARBA" id="ARBA00012438"/>
    </source>
</evidence>
<dbReference type="SUPFAM" id="SSF55874">
    <property type="entry name" value="ATPase domain of HSP90 chaperone/DNA topoisomerase II/histidine kinase"/>
    <property type="match status" value="1"/>
</dbReference>
<feature type="transmembrane region" description="Helical" evidence="15">
    <location>
        <begin position="20"/>
        <end position="46"/>
    </location>
</feature>
<proteinExistence type="predicted"/>
<evidence type="ECO:0000259" key="16">
    <source>
        <dbReference type="PROSITE" id="PS50109"/>
    </source>
</evidence>
<evidence type="ECO:0000256" key="2">
    <source>
        <dbReference type="ARBA" id="ARBA00004429"/>
    </source>
</evidence>
<evidence type="ECO:0000256" key="8">
    <source>
        <dbReference type="ARBA" id="ARBA00022692"/>
    </source>
</evidence>
<dbReference type="InterPro" id="IPR003660">
    <property type="entry name" value="HAMP_dom"/>
</dbReference>
<dbReference type="InterPro" id="IPR036890">
    <property type="entry name" value="HATPase_C_sf"/>
</dbReference>
<dbReference type="InterPro" id="IPR004358">
    <property type="entry name" value="Sig_transdc_His_kin-like_C"/>
</dbReference>
<dbReference type="PRINTS" id="PR00344">
    <property type="entry name" value="BCTRLSENSOR"/>
</dbReference>
<dbReference type="PROSITE" id="PS50885">
    <property type="entry name" value="HAMP"/>
    <property type="match status" value="1"/>
</dbReference>